<reference evidence="1" key="2">
    <citation type="journal article" date="2020" name="Nat. Commun.">
        <title>Large-scale genome sequencing of mycorrhizal fungi provides insights into the early evolution of symbiotic traits.</title>
        <authorList>
            <person name="Miyauchi S."/>
            <person name="Kiss E."/>
            <person name="Kuo A."/>
            <person name="Drula E."/>
            <person name="Kohler A."/>
            <person name="Sanchez-Garcia M."/>
            <person name="Morin E."/>
            <person name="Andreopoulos B."/>
            <person name="Barry K.W."/>
            <person name="Bonito G."/>
            <person name="Buee M."/>
            <person name="Carver A."/>
            <person name="Chen C."/>
            <person name="Cichocki N."/>
            <person name="Clum A."/>
            <person name="Culley D."/>
            <person name="Crous P.W."/>
            <person name="Fauchery L."/>
            <person name="Girlanda M."/>
            <person name="Hayes R.D."/>
            <person name="Keri Z."/>
            <person name="LaButti K."/>
            <person name="Lipzen A."/>
            <person name="Lombard V."/>
            <person name="Magnuson J."/>
            <person name="Maillard F."/>
            <person name="Murat C."/>
            <person name="Nolan M."/>
            <person name="Ohm R.A."/>
            <person name="Pangilinan J."/>
            <person name="Pereira M.F."/>
            <person name="Perotto S."/>
            <person name="Peter M."/>
            <person name="Pfister S."/>
            <person name="Riley R."/>
            <person name="Sitrit Y."/>
            <person name="Stielow J.B."/>
            <person name="Szollosi G."/>
            <person name="Zifcakova L."/>
            <person name="Stursova M."/>
            <person name="Spatafora J.W."/>
            <person name="Tedersoo L."/>
            <person name="Vaario L.M."/>
            <person name="Yamada A."/>
            <person name="Yan M."/>
            <person name="Wang P."/>
            <person name="Xu J."/>
            <person name="Bruns T."/>
            <person name="Baldrian P."/>
            <person name="Vilgalys R."/>
            <person name="Dunand C."/>
            <person name="Henrissat B."/>
            <person name="Grigoriev I.V."/>
            <person name="Hibbett D."/>
            <person name="Nagy L.G."/>
            <person name="Martin F.M."/>
        </authorList>
    </citation>
    <scope>NUCLEOTIDE SEQUENCE</scope>
    <source>
        <strain evidence="1">P2</strain>
    </source>
</reference>
<comment type="caution">
    <text evidence="1">The sequence shown here is derived from an EMBL/GenBank/DDBJ whole genome shotgun (WGS) entry which is preliminary data.</text>
</comment>
<accession>A0ACB6ZR61</accession>
<keyword evidence="1" id="KW-0378">Hydrolase</keyword>
<dbReference type="EMBL" id="MU117973">
    <property type="protein sequence ID" value="KAF9651788.1"/>
    <property type="molecule type" value="Genomic_DNA"/>
</dbReference>
<sequence>MKTFTLFLPFLTAALSLVPSVHAHGFVSSFDIDGTGYKGNIPSGRSDPSPIRQVTQQDPIYGATNPTINCGTGAPNAALVVDAMPGSKLTWDWRTASLDHWPHNTGPIMTYLASCGSTTCDSFDSRTAKWFKIDQAGRDSSGNWVQQQIMNGNVYSANLPKNLAPGQYLVRHEIIALHLATQKGRAEFYPSCQQIKVGGNGTGGPTQDELLSFPGSYSDDDPGIYTPNIYDPNTEYVFPGGPIAKFVTSSDGGNNGGTSTSISSSSTRKPTSTTNVISPPVPTGTGNPVNGGSSTCSLKNKRGPLKRSNWMNRRSDNTHPHRVSRVMGKLFHGTTW</sequence>
<dbReference type="Proteomes" id="UP000886501">
    <property type="component" value="Unassembled WGS sequence"/>
</dbReference>
<reference evidence="1" key="1">
    <citation type="submission" date="2019-10" db="EMBL/GenBank/DDBJ databases">
        <authorList>
            <consortium name="DOE Joint Genome Institute"/>
            <person name="Kuo A."/>
            <person name="Miyauchi S."/>
            <person name="Kiss E."/>
            <person name="Drula E."/>
            <person name="Kohler A."/>
            <person name="Sanchez-Garcia M."/>
            <person name="Andreopoulos B."/>
            <person name="Barry K.W."/>
            <person name="Bonito G."/>
            <person name="Buee M."/>
            <person name="Carver A."/>
            <person name="Chen C."/>
            <person name="Cichocki N."/>
            <person name="Clum A."/>
            <person name="Culley D."/>
            <person name="Crous P.W."/>
            <person name="Fauchery L."/>
            <person name="Girlanda M."/>
            <person name="Hayes R."/>
            <person name="Keri Z."/>
            <person name="Labutti K."/>
            <person name="Lipzen A."/>
            <person name="Lombard V."/>
            <person name="Magnuson J."/>
            <person name="Maillard F."/>
            <person name="Morin E."/>
            <person name="Murat C."/>
            <person name="Nolan M."/>
            <person name="Ohm R."/>
            <person name="Pangilinan J."/>
            <person name="Pereira M."/>
            <person name="Perotto S."/>
            <person name="Peter M."/>
            <person name="Riley R."/>
            <person name="Sitrit Y."/>
            <person name="Stielow B."/>
            <person name="Szollosi G."/>
            <person name="Zifcakova L."/>
            <person name="Stursova M."/>
            <person name="Spatafora J.W."/>
            <person name="Tedersoo L."/>
            <person name="Vaario L.-M."/>
            <person name="Yamada A."/>
            <person name="Yan M."/>
            <person name="Wang P."/>
            <person name="Xu J."/>
            <person name="Bruns T."/>
            <person name="Baldrian P."/>
            <person name="Vilgalys R."/>
            <person name="Henrissat B."/>
            <person name="Grigoriev I.V."/>
            <person name="Hibbett D."/>
            <person name="Nagy L.G."/>
            <person name="Martin F.M."/>
        </authorList>
    </citation>
    <scope>NUCLEOTIDE SEQUENCE</scope>
    <source>
        <strain evidence="1">P2</strain>
    </source>
</reference>
<name>A0ACB6ZR61_THEGA</name>
<gene>
    <name evidence="1" type="ORF">BDM02DRAFT_3154162</name>
</gene>
<protein>
    <submittedName>
        <fullName evidence="1">Glycoside hydrolase family 61 protein</fullName>
    </submittedName>
</protein>
<proteinExistence type="predicted"/>
<evidence type="ECO:0000313" key="1">
    <source>
        <dbReference type="EMBL" id="KAF9651788.1"/>
    </source>
</evidence>
<keyword evidence="2" id="KW-1185">Reference proteome</keyword>
<evidence type="ECO:0000313" key="2">
    <source>
        <dbReference type="Proteomes" id="UP000886501"/>
    </source>
</evidence>
<organism evidence="1 2">
    <name type="scientific">Thelephora ganbajun</name>
    <name type="common">Ganba fungus</name>
    <dbReference type="NCBI Taxonomy" id="370292"/>
    <lineage>
        <taxon>Eukaryota</taxon>
        <taxon>Fungi</taxon>
        <taxon>Dikarya</taxon>
        <taxon>Basidiomycota</taxon>
        <taxon>Agaricomycotina</taxon>
        <taxon>Agaricomycetes</taxon>
        <taxon>Thelephorales</taxon>
        <taxon>Thelephoraceae</taxon>
        <taxon>Thelephora</taxon>
    </lineage>
</organism>